<organism evidence="2 3">
    <name type="scientific">Nocardia pulmonis</name>
    <dbReference type="NCBI Taxonomy" id="2951408"/>
    <lineage>
        <taxon>Bacteria</taxon>
        <taxon>Bacillati</taxon>
        <taxon>Actinomycetota</taxon>
        <taxon>Actinomycetes</taxon>
        <taxon>Mycobacteriales</taxon>
        <taxon>Nocardiaceae</taxon>
        <taxon>Nocardia</taxon>
    </lineage>
</organism>
<feature type="compositionally biased region" description="Pro residues" evidence="1">
    <location>
        <begin position="41"/>
        <end position="56"/>
    </location>
</feature>
<dbReference type="AlphaFoldDB" id="A0A9X2ECP0"/>
<evidence type="ECO:0000313" key="2">
    <source>
        <dbReference type="EMBL" id="MCM6778322.1"/>
    </source>
</evidence>
<proteinExistence type="predicted"/>
<dbReference type="RefSeq" id="WP_251917816.1">
    <property type="nucleotide sequence ID" value="NZ_JAMRXG010000021.1"/>
</dbReference>
<reference evidence="2" key="1">
    <citation type="submission" date="2022-06" db="EMBL/GenBank/DDBJ databases">
        <title>Novel species in genus nocardia.</title>
        <authorList>
            <person name="Li F."/>
        </authorList>
    </citation>
    <scope>NUCLEOTIDE SEQUENCE</scope>
    <source>
        <strain evidence="2">CDC141</strain>
    </source>
</reference>
<protein>
    <submittedName>
        <fullName evidence="2">Uncharacterized protein</fullName>
    </submittedName>
</protein>
<comment type="caution">
    <text evidence="2">The sequence shown here is derived from an EMBL/GenBank/DDBJ whole genome shotgun (WGS) entry which is preliminary data.</text>
</comment>
<dbReference type="EMBL" id="JAMRXG010000021">
    <property type="protein sequence ID" value="MCM6778322.1"/>
    <property type="molecule type" value="Genomic_DNA"/>
</dbReference>
<gene>
    <name evidence="2" type="ORF">NDR86_33025</name>
</gene>
<evidence type="ECO:0000256" key="1">
    <source>
        <dbReference type="SAM" id="MobiDB-lite"/>
    </source>
</evidence>
<name>A0A9X2ECP0_9NOCA</name>
<feature type="region of interest" description="Disordered" evidence="1">
    <location>
        <begin position="34"/>
        <end position="84"/>
    </location>
</feature>
<keyword evidence="3" id="KW-1185">Reference proteome</keyword>
<dbReference type="Proteomes" id="UP001139157">
    <property type="component" value="Unassembled WGS sequence"/>
</dbReference>
<evidence type="ECO:0000313" key="3">
    <source>
        <dbReference type="Proteomes" id="UP001139157"/>
    </source>
</evidence>
<sequence length="84" mass="8731">MPGETENPAVQRLSAALAEMVTGVTPYRLLGPTGIGAPTLLQPPPRAATPAAQPPPEPKRNTFGPSGIGTTSLSICRDFHRSRG</sequence>
<accession>A0A9X2ECP0</accession>